<dbReference type="EMBL" id="AGBW02012523">
    <property type="protein sequence ID" value="OWR44940.1"/>
    <property type="molecule type" value="Genomic_DNA"/>
</dbReference>
<name>A0A212ETX0_DANPL</name>
<dbReference type="eggNOG" id="ENOG502S8A0">
    <property type="taxonomic scope" value="Eukaryota"/>
</dbReference>
<protein>
    <recommendedName>
        <fullName evidence="1">MADF domain-containing protein</fullName>
    </recommendedName>
</protein>
<keyword evidence="3" id="KW-1185">Reference proteome</keyword>
<gene>
    <name evidence="2" type="ORF">KGM_203739</name>
</gene>
<dbReference type="InterPro" id="IPR039353">
    <property type="entry name" value="TF_Adf1"/>
</dbReference>
<dbReference type="InterPro" id="IPR006578">
    <property type="entry name" value="MADF-dom"/>
</dbReference>
<reference evidence="2 3" key="1">
    <citation type="journal article" date="2011" name="Cell">
        <title>The monarch butterfly genome yields insights into long-distance migration.</title>
        <authorList>
            <person name="Zhan S."/>
            <person name="Merlin C."/>
            <person name="Boore J.L."/>
            <person name="Reppert S.M."/>
        </authorList>
    </citation>
    <scope>NUCLEOTIDE SEQUENCE [LARGE SCALE GENOMIC DNA]</scope>
    <source>
        <strain evidence="2">F-2</strain>
    </source>
</reference>
<evidence type="ECO:0000313" key="2">
    <source>
        <dbReference type="EMBL" id="OWR44940.1"/>
    </source>
</evidence>
<feature type="domain" description="MADF" evidence="1">
    <location>
        <begin position="12"/>
        <end position="98"/>
    </location>
</feature>
<comment type="caution">
    <text evidence="2">The sequence shown here is derived from an EMBL/GenBank/DDBJ whole genome shotgun (WGS) entry which is preliminary data.</text>
</comment>
<sequence length="211" mass="25276">MPLPFNKTLDLKLLKLVKENPIIYNKKHSKYLDFDSREVVWQKIGDILNRPAQICKSRWINIRDMMRRKIRDRLRNPSHRSYNYKYEDQLSFMMPYFTEGATSDEFNDFLQETNCEVELPDYSQDFGHEREVKPSVGFRKRQEDYLPNDFQELNPSDPLDVFLITVGSTLRKFSPYYLNQAKSKIFQVVQDYELQQIVNKDEQPENSDANR</sequence>
<dbReference type="GO" id="GO:0005667">
    <property type="term" value="C:transcription regulator complex"/>
    <property type="evidence" value="ECO:0007669"/>
    <property type="project" value="TreeGrafter"/>
</dbReference>
<dbReference type="Proteomes" id="UP000007151">
    <property type="component" value="Unassembled WGS sequence"/>
</dbReference>
<dbReference type="GO" id="GO:0006357">
    <property type="term" value="P:regulation of transcription by RNA polymerase II"/>
    <property type="evidence" value="ECO:0007669"/>
    <property type="project" value="TreeGrafter"/>
</dbReference>
<dbReference type="AlphaFoldDB" id="A0A212ETX0"/>
<dbReference type="KEGG" id="dpl:KGM_203739"/>
<dbReference type="PANTHER" id="PTHR12243">
    <property type="entry name" value="MADF DOMAIN TRANSCRIPTION FACTOR"/>
    <property type="match status" value="1"/>
</dbReference>
<dbReference type="PROSITE" id="PS51029">
    <property type="entry name" value="MADF"/>
    <property type="match status" value="1"/>
</dbReference>
<dbReference type="GO" id="GO:0005634">
    <property type="term" value="C:nucleus"/>
    <property type="evidence" value="ECO:0007669"/>
    <property type="project" value="TreeGrafter"/>
</dbReference>
<dbReference type="PANTHER" id="PTHR12243:SF67">
    <property type="entry name" value="COREPRESSOR OF PANGOLIN, ISOFORM A-RELATED"/>
    <property type="match status" value="1"/>
</dbReference>
<dbReference type="FunCoup" id="A0A212ETX0">
    <property type="interactions" value="35"/>
</dbReference>
<organism evidence="2 3">
    <name type="scientific">Danaus plexippus plexippus</name>
    <dbReference type="NCBI Taxonomy" id="278856"/>
    <lineage>
        <taxon>Eukaryota</taxon>
        <taxon>Metazoa</taxon>
        <taxon>Ecdysozoa</taxon>
        <taxon>Arthropoda</taxon>
        <taxon>Hexapoda</taxon>
        <taxon>Insecta</taxon>
        <taxon>Pterygota</taxon>
        <taxon>Neoptera</taxon>
        <taxon>Endopterygota</taxon>
        <taxon>Lepidoptera</taxon>
        <taxon>Glossata</taxon>
        <taxon>Ditrysia</taxon>
        <taxon>Papilionoidea</taxon>
        <taxon>Nymphalidae</taxon>
        <taxon>Danainae</taxon>
        <taxon>Danaini</taxon>
        <taxon>Danaina</taxon>
        <taxon>Danaus</taxon>
        <taxon>Danaus</taxon>
    </lineage>
</organism>
<dbReference type="Pfam" id="PF10545">
    <property type="entry name" value="MADF_DNA_bdg"/>
    <property type="match status" value="1"/>
</dbReference>
<proteinExistence type="predicted"/>
<evidence type="ECO:0000259" key="1">
    <source>
        <dbReference type="PROSITE" id="PS51029"/>
    </source>
</evidence>
<dbReference type="InParanoid" id="A0A212ETX0"/>
<dbReference type="SMART" id="SM00595">
    <property type="entry name" value="MADF"/>
    <property type="match status" value="1"/>
</dbReference>
<accession>A0A212ETX0</accession>
<evidence type="ECO:0000313" key="3">
    <source>
        <dbReference type="Proteomes" id="UP000007151"/>
    </source>
</evidence>